<dbReference type="InterPro" id="IPR003731">
    <property type="entry name" value="Di-Nase_FeMo-co_biosynth"/>
</dbReference>
<organism evidence="2">
    <name type="scientific">bioreactor metagenome</name>
    <dbReference type="NCBI Taxonomy" id="1076179"/>
    <lineage>
        <taxon>unclassified sequences</taxon>
        <taxon>metagenomes</taxon>
        <taxon>ecological metagenomes</taxon>
    </lineage>
</organism>
<protein>
    <recommendedName>
        <fullName evidence="1">Dinitrogenase iron-molybdenum cofactor biosynthesis domain-containing protein</fullName>
    </recommendedName>
</protein>
<dbReference type="SUPFAM" id="SSF53146">
    <property type="entry name" value="Nitrogenase accessory factor-like"/>
    <property type="match status" value="1"/>
</dbReference>
<dbReference type="AlphaFoldDB" id="A0A645BZU5"/>
<dbReference type="InterPro" id="IPR036105">
    <property type="entry name" value="DiNase_FeMo-co_biosyn_sf"/>
</dbReference>
<reference evidence="2" key="1">
    <citation type="submission" date="2019-08" db="EMBL/GenBank/DDBJ databases">
        <authorList>
            <person name="Kucharzyk K."/>
            <person name="Murdoch R.W."/>
            <person name="Higgins S."/>
            <person name="Loffler F."/>
        </authorList>
    </citation>
    <scope>NUCLEOTIDE SEQUENCE</scope>
</reference>
<name>A0A645BZU5_9ZZZZ</name>
<comment type="caution">
    <text evidence="2">The sequence shown here is derived from an EMBL/GenBank/DDBJ whole genome shotgun (WGS) entry which is preliminary data.</text>
</comment>
<evidence type="ECO:0000259" key="1">
    <source>
        <dbReference type="Pfam" id="PF02579"/>
    </source>
</evidence>
<gene>
    <name evidence="2" type="ORF">SDC9_117830</name>
</gene>
<feature type="domain" description="Dinitrogenase iron-molybdenum cofactor biosynthesis" evidence="1">
    <location>
        <begin position="10"/>
        <end position="68"/>
    </location>
</feature>
<evidence type="ECO:0000313" key="2">
    <source>
        <dbReference type="EMBL" id="MPM70869.1"/>
    </source>
</evidence>
<dbReference type="Gene3D" id="3.30.420.130">
    <property type="entry name" value="Dinitrogenase iron-molybdenum cofactor biosynthesis domain"/>
    <property type="match status" value="1"/>
</dbReference>
<dbReference type="Pfam" id="PF02579">
    <property type="entry name" value="Nitro_FeMo-Co"/>
    <property type="match status" value="1"/>
</dbReference>
<accession>A0A645BZU5</accession>
<sequence length="129" mass="14306">MKIALLTKENNQIDAHFGHCEFYTIYTVSENNEITDKQILRSPAGCGCKSNIAFDLSQMDVKMMLAGGLYAIVCAAGSCGVAQERMGLVYFSISSMSCKCRFSDRIEICISRTHMAKETISRINAMPKM</sequence>
<proteinExistence type="predicted"/>
<dbReference type="EMBL" id="VSSQ01023751">
    <property type="protein sequence ID" value="MPM70869.1"/>
    <property type="molecule type" value="Genomic_DNA"/>
</dbReference>